<accession>A0A409XDQ6</accession>
<evidence type="ECO:0000313" key="4">
    <source>
        <dbReference type="Proteomes" id="UP000283269"/>
    </source>
</evidence>
<dbReference type="PANTHER" id="PTHR43477:SF1">
    <property type="entry name" value="DIHYDROANTICAPSIN 7-DEHYDROGENASE"/>
    <property type="match status" value="1"/>
</dbReference>
<dbReference type="SUPFAM" id="SSF51735">
    <property type="entry name" value="NAD(P)-binding Rossmann-fold domains"/>
    <property type="match status" value="1"/>
</dbReference>
<protein>
    <submittedName>
        <fullName evidence="3">Uncharacterized protein</fullName>
    </submittedName>
</protein>
<evidence type="ECO:0000256" key="2">
    <source>
        <dbReference type="ARBA" id="ARBA00023002"/>
    </source>
</evidence>
<dbReference type="GO" id="GO:0016491">
    <property type="term" value="F:oxidoreductase activity"/>
    <property type="evidence" value="ECO:0007669"/>
    <property type="project" value="UniProtKB-KW"/>
</dbReference>
<evidence type="ECO:0000313" key="3">
    <source>
        <dbReference type="EMBL" id="PPQ88861.1"/>
    </source>
</evidence>
<dbReference type="PANTHER" id="PTHR43477">
    <property type="entry name" value="DIHYDROANTICAPSIN 7-DEHYDROGENASE"/>
    <property type="match status" value="1"/>
</dbReference>
<proteinExistence type="inferred from homology"/>
<organism evidence="3 4">
    <name type="scientific">Psilocybe cyanescens</name>
    <dbReference type="NCBI Taxonomy" id="93625"/>
    <lineage>
        <taxon>Eukaryota</taxon>
        <taxon>Fungi</taxon>
        <taxon>Dikarya</taxon>
        <taxon>Basidiomycota</taxon>
        <taxon>Agaricomycotina</taxon>
        <taxon>Agaricomycetes</taxon>
        <taxon>Agaricomycetidae</taxon>
        <taxon>Agaricales</taxon>
        <taxon>Agaricineae</taxon>
        <taxon>Strophariaceae</taxon>
        <taxon>Psilocybe</taxon>
    </lineage>
</organism>
<keyword evidence="2" id="KW-0560">Oxidoreductase</keyword>
<dbReference type="STRING" id="93625.A0A409XDQ6"/>
<evidence type="ECO:0000256" key="1">
    <source>
        <dbReference type="ARBA" id="ARBA00006484"/>
    </source>
</evidence>
<comment type="caution">
    <text evidence="3">The sequence shown here is derived from an EMBL/GenBank/DDBJ whole genome shotgun (WGS) entry which is preliminary data.</text>
</comment>
<name>A0A409XDQ6_PSICY</name>
<dbReference type="InterPro" id="IPR051122">
    <property type="entry name" value="SDR_DHRS6-like"/>
</dbReference>
<dbReference type="OrthoDB" id="294295at2759"/>
<dbReference type="AlphaFoldDB" id="A0A409XDQ6"/>
<dbReference type="InParanoid" id="A0A409XDQ6"/>
<sequence>MATLQNKKIVIVGGSAGIGFAVALAALQCQANRAIDRLKAHKLPGKIQGHVLDAKDLAAVQIFSGKFGTVDHIVWTSGDVPSAPGSGLPYSNIQTVEEGQAGFLVRFWGPFVLAKHAEFEPGGSLTLTSAPIRVNVISPGACNHQAFDKPFGGQKENMLEMFQERTLLKRTGDPRERFRYEEIQ</sequence>
<dbReference type="Proteomes" id="UP000283269">
    <property type="component" value="Unassembled WGS sequence"/>
</dbReference>
<dbReference type="InterPro" id="IPR036291">
    <property type="entry name" value="NAD(P)-bd_dom_sf"/>
</dbReference>
<dbReference type="InterPro" id="IPR002347">
    <property type="entry name" value="SDR_fam"/>
</dbReference>
<dbReference type="Gene3D" id="3.40.50.720">
    <property type="entry name" value="NAD(P)-binding Rossmann-like Domain"/>
    <property type="match status" value="1"/>
</dbReference>
<keyword evidence="4" id="KW-1185">Reference proteome</keyword>
<reference evidence="3 4" key="1">
    <citation type="journal article" date="2018" name="Evol. Lett.">
        <title>Horizontal gene cluster transfer increased hallucinogenic mushroom diversity.</title>
        <authorList>
            <person name="Reynolds H.T."/>
            <person name="Vijayakumar V."/>
            <person name="Gluck-Thaler E."/>
            <person name="Korotkin H.B."/>
            <person name="Matheny P.B."/>
            <person name="Slot J.C."/>
        </authorList>
    </citation>
    <scope>NUCLEOTIDE SEQUENCE [LARGE SCALE GENOMIC DNA]</scope>
    <source>
        <strain evidence="3 4">2631</strain>
    </source>
</reference>
<dbReference type="PRINTS" id="PR00081">
    <property type="entry name" value="GDHRDH"/>
</dbReference>
<gene>
    <name evidence="3" type="ORF">CVT25_009587</name>
</gene>
<dbReference type="EMBL" id="NHYD01001998">
    <property type="protein sequence ID" value="PPQ88861.1"/>
    <property type="molecule type" value="Genomic_DNA"/>
</dbReference>
<comment type="similarity">
    <text evidence="1">Belongs to the short-chain dehydrogenases/reductases (SDR) family.</text>
</comment>